<comment type="catalytic activity">
    <reaction evidence="13 14">
        <text>2,5-diamino-6-hydroxy-4-(5-phosphoribosylamino)-pyrimidine + H2O + H(+) = 5-amino-6-(5-phospho-D-ribosylamino)uracil + NH4(+)</text>
        <dbReference type="Rhea" id="RHEA:21868"/>
        <dbReference type="ChEBI" id="CHEBI:15377"/>
        <dbReference type="ChEBI" id="CHEBI:15378"/>
        <dbReference type="ChEBI" id="CHEBI:28938"/>
        <dbReference type="ChEBI" id="CHEBI:58453"/>
        <dbReference type="ChEBI" id="CHEBI:58614"/>
        <dbReference type="EC" id="3.5.4.26"/>
    </reaction>
</comment>
<gene>
    <name evidence="16" type="primary">ribD</name>
    <name evidence="16" type="ORF">KS407_21595</name>
</gene>
<comment type="cofactor">
    <cofactor evidence="14">
        <name>Zn(2+)</name>
        <dbReference type="ChEBI" id="CHEBI:29105"/>
    </cofactor>
    <text evidence="14">Binds 1 zinc ion.</text>
</comment>
<comment type="pathway">
    <text evidence="3 14">Cofactor biosynthesis; riboflavin biosynthesis; 5-amino-6-(D-ribitylamino)uracil from GTP: step 3/4.</text>
</comment>
<dbReference type="SUPFAM" id="SSF53927">
    <property type="entry name" value="Cytidine deaminase-like"/>
    <property type="match status" value="1"/>
</dbReference>
<dbReference type="Proteomes" id="UP000790580">
    <property type="component" value="Unassembled WGS sequence"/>
</dbReference>
<comment type="similarity">
    <text evidence="5 14">In the C-terminal section; belongs to the HTP reductase family.</text>
</comment>
<keyword evidence="7 14" id="KW-0479">Metal-binding</keyword>
<evidence type="ECO:0000256" key="11">
    <source>
        <dbReference type="ARBA" id="ARBA00023268"/>
    </source>
</evidence>
<dbReference type="PIRSF" id="PIRSF006769">
    <property type="entry name" value="RibD"/>
    <property type="match status" value="1"/>
</dbReference>
<evidence type="ECO:0000313" key="16">
    <source>
        <dbReference type="EMBL" id="MBU9724022.1"/>
    </source>
</evidence>
<dbReference type="SUPFAM" id="SSF53597">
    <property type="entry name" value="Dihydrofolate reductase-like"/>
    <property type="match status" value="1"/>
</dbReference>
<keyword evidence="10 14" id="KW-0560">Oxidoreductase</keyword>
<keyword evidence="17" id="KW-1185">Reference proteome</keyword>
<dbReference type="Gene3D" id="3.40.430.10">
    <property type="entry name" value="Dihydrofolate Reductase, subunit A"/>
    <property type="match status" value="1"/>
</dbReference>
<evidence type="ECO:0000256" key="9">
    <source>
        <dbReference type="ARBA" id="ARBA00022857"/>
    </source>
</evidence>
<dbReference type="EC" id="1.1.1.193" evidence="14"/>
<evidence type="ECO:0000256" key="2">
    <source>
        <dbReference type="ARBA" id="ARBA00004882"/>
    </source>
</evidence>
<evidence type="ECO:0000256" key="8">
    <source>
        <dbReference type="ARBA" id="ARBA00022833"/>
    </source>
</evidence>
<evidence type="ECO:0000256" key="12">
    <source>
        <dbReference type="ARBA" id="ARBA00049861"/>
    </source>
</evidence>
<comment type="catalytic activity">
    <reaction evidence="12 14">
        <text>5-amino-6-(5-phospho-D-ribitylamino)uracil + NADP(+) = 5-amino-6-(5-phospho-D-ribosylamino)uracil + NADPH + H(+)</text>
        <dbReference type="Rhea" id="RHEA:17845"/>
        <dbReference type="ChEBI" id="CHEBI:15378"/>
        <dbReference type="ChEBI" id="CHEBI:57783"/>
        <dbReference type="ChEBI" id="CHEBI:58349"/>
        <dbReference type="ChEBI" id="CHEBI:58421"/>
        <dbReference type="ChEBI" id="CHEBI:58453"/>
        <dbReference type="EC" id="1.1.1.193"/>
    </reaction>
</comment>
<comment type="similarity">
    <text evidence="4 14">In the N-terminal section; belongs to the cytidine and deoxycytidylate deaminase family.</text>
</comment>
<dbReference type="PROSITE" id="PS51747">
    <property type="entry name" value="CYT_DCMP_DEAMINASES_2"/>
    <property type="match status" value="1"/>
</dbReference>
<organism evidence="16 17">
    <name type="scientific">Evansella alkalicola</name>
    <dbReference type="NCBI Taxonomy" id="745819"/>
    <lineage>
        <taxon>Bacteria</taxon>
        <taxon>Bacillati</taxon>
        <taxon>Bacillota</taxon>
        <taxon>Bacilli</taxon>
        <taxon>Bacillales</taxon>
        <taxon>Bacillaceae</taxon>
        <taxon>Evansella</taxon>
    </lineage>
</organism>
<dbReference type="CDD" id="cd01284">
    <property type="entry name" value="Riboflavin_deaminase-reductase"/>
    <property type="match status" value="1"/>
</dbReference>
<dbReference type="Pfam" id="PF00383">
    <property type="entry name" value="dCMP_cyt_deam_1"/>
    <property type="match status" value="1"/>
</dbReference>
<evidence type="ECO:0000259" key="15">
    <source>
        <dbReference type="PROSITE" id="PS51747"/>
    </source>
</evidence>
<dbReference type="GO" id="GO:0008703">
    <property type="term" value="F:5-amino-6-(5-phosphoribosylamino)uracil reductase activity"/>
    <property type="evidence" value="ECO:0007669"/>
    <property type="project" value="UniProtKB-EC"/>
</dbReference>
<dbReference type="InterPro" id="IPR002734">
    <property type="entry name" value="RibDG_C"/>
</dbReference>
<evidence type="ECO:0000256" key="14">
    <source>
        <dbReference type="PIRNR" id="PIRNR006769"/>
    </source>
</evidence>
<dbReference type="InterPro" id="IPR016193">
    <property type="entry name" value="Cytidine_deaminase-like"/>
</dbReference>
<keyword evidence="11" id="KW-0511">Multifunctional enzyme</keyword>
<dbReference type="InterPro" id="IPR050765">
    <property type="entry name" value="Riboflavin_Biosynth_HTPR"/>
</dbReference>
<comment type="caution">
    <text evidence="16">The sequence shown here is derived from an EMBL/GenBank/DDBJ whole genome shotgun (WGS) entry which is preliminary data.</text>
</comment>
<dbReference type="NCBIfam" id="TIGR00227">
    <property type="entry name" value="ribD_Cterm"/>
    <property type="match status" value="1"/>
</dbReference>
<reference evidence="16 17" key="1">
    <citation type="submission" date="2021-06" db="EMBL/GenBank/DDBJ databases">
        <title>Bacillus sp. RD4P76, an endophyte from a halophyte.</title>
        <authorList>
            <person name="Sun J.-Q."/>
        </authorList>
    </citation>
    <scope>NUCLEOTIDE SEQUENCE [LARGE SCALE GENOMIC DNA]</scope>
    <source>
        <strain evidence="16 17">JCM 17098</strain>
    </source>
</reference>
<accession>A0ABS6JZJ2</accession>
<keyword evidence="9 14" id="KW-0521">NADP</keyword>
<name>A0ABS6JZJ2_9BACI</name>
<comment type="function">
    <text evidence="1 14">Converts 2,5-diamino-6-(ribosylamino)-4(3h)-pyrimidinone 5'-phosphate into 5-amino-6-(ribosylamino)-2,4(1h,3h)-pyrimidinedione 5'-phosphate.</text>
</comment>
<dbReference type="InterPro" id="IPR011549">
    <property type="entry name" value="RibD_C"/>
</dbReference>
<evidence type="ECO:0000256" key="10">
    <source>
        <dbReference type="ARBA" id="ARBA00023002"/>
    </source>
</evidence>
<dbReference type="EMBL" id="JAHQCR010000088">
    <property type="protein sequence ID" value="MBU9724022.1"/>
    <property type="molecule type" value="Genomic_DNA"/>
</dbReference>
<proteinExistence type="inferred from homology"/>
<dbReference type="InterPro" id="IPR016192">
    <property type="entry name" value="APOBEC/CMP_deaminase_Zn-bd"/>
</dbReference>
<dbReference type="PROSITE" id="PS00903">
    <property type="entry name" value="CYT_DCMP_DEAMINASES_1"/>
    <property type="match status" value="1"/>
</dbReference>
<evidence type="ECO:0000313" key="17">
    <source>
        <dbReference type="Proteomes" id="UP000790580"/>
    </source>
</evidence>
<sequence>MDHHYMKMAIELAQSTLGQTTPNPAVGSVIVKNNQIVGMGAHLRAGDPHAERHALHMAGKKAEGATIYVTLEPCSHHGRTPPCADGLIEAGIKRVVIASVDPNPKVAGKGINKLRAAGITVETGVLEQEALQLNQVFFHYIQHKTPFVTLKSATSLDGKIATSSGESKWITGEEAREDVHYLRHTHDAILVGVNTVLEDDPSLTTRLKYGGKNPVRVILDSKLRTPVHAKLISDKEAETWIITSSLRDPIKKERLENEGVKIIEASGETIEIPDILALLGKNEITSVLVEGGGTVNDAFLRSGQFHQVITYMAPLIIGGQASLSSFAGLGIEKLEEAPKLQVKSIDQLGKDIKIVLSKGDV</sequence>
<evidence type="ECO:0000256" key="7">
    <source>
        <dbReference type="ARBA" id="ARBA00022723"/>
    </source>
</evidence>
<keyword evidence="6 14" id="KW-0686">Riboflavin biosynthesis</keyword>
<evidence type="ECO:0000256" key="1">
    <source>
        <dbReference type="ARBA" id="ARBA00002151"/>
    </source>
</evidence>
<dbReference type="PANTHER" id="PTHR38011:SF7">
    <property type="entry name" value="2,5-DIAMINO-6-RIBOSYLAMINO-4(3H)-PYRIMIDINONE 5'-PHOSPHATE REDUCTASE"/>
    <property type="match status" value="1"/>
</dbReference>
<dbReference type="EC" id="3.5.4.26" evidence="14"/>
<dbReference type="InterPro" id="IPR024072">
    <property type="entry name" value="DHFR-like_dom_sf"/>
</dbReference>
<comment type="pathway">
    <text evidence="2 14">Cofactor biosynthesis; riboflavin biosynthesis; 5-amino-6-(D-ribitylamino)uracil from GTP: step 2/4.</text>
</comment>
<dbReference type="InterPro" id="IPR002125">
    <property type="entry name" value="CMP_dCMP_dom"/>
</dbReference>
<evidence type="ECO:0000256" key="6">
    <source>
        <dbReference type="ARBA" id="ARBA00022619"/>
    </source>
</evidence>
<protein>
    <recommendedName>
        <fullName evidence="14">Riboflavin biosynthesis protein RibD</fullName>
    </recommendedName>
    <domain>
        <recommendedName>
            <fullName evidence="14">Diaminohydroxyphosphoribosylaminopyrimidine deaminase</fullName>
            <shortName evidence="14">DRAP deaminase</shortName>
            <ecNumber evidence="14">3.5.4.26</ecNumber>
        </recommendedName>
        <alternativeName>
            <fullName evidence="14">Riboflavin-specific deaminase</fullName>
        </alternativeName>
    </domain>
    <domain>
        <recommendedName>
            <fullName evidence="14">5-amino-6-(5-phosphoribosylamino)uracil reductase</fullName>
            <ecNumber evidence="14">1.1.1.193</ecNumber>
        </recommendedName>
        <alternativeName>
            <fullName evidence="14">HTP reductase</fullName>
        </alternativeName>
    </domain>
</protein>
<dbReference type="NCBIfam" id="TIGR00326">
    <property type="entry name" value="eubact_ribD"/>
    <property type="match status" value="1"/>
</dbReference>
<evidence type="ECO:0000256" key="5">
    <source>
        <dbReference type="ARBA" id="ARBA00007417"/>
    </source>
</evidence>
<keyword evidence="14 16" id="KW-0378">Hydrolase</keyword>
<dbReference type="InterPro" id="IPR004794">
    <property type="entry name" value="Eubact_RibD"/>
</dbReference>
<dbReference type="RefSeq" id="WP_140355087.1">
    <property type="nucleotide sequence ID" value="NZ_JAHQCR010000088.1"/>
</dbReference>
<dbReference type="PANTHER" id="PTHR38011">
    <property type="entry name" value="DIHYDROFOLATE REDUCTASE FAMILY PROTEIN (AFU_ORTHOLOGUE AFUA_8G06820)"/>
    <property type="match status" value="1"/>
</dbReference>
<evidence type="ECO:0000256" key="4">
    <source>
        <dbReference type="ARBA" id="ARBA00005259"/>
    </source>
</evidence>
<evidence type="ECO:0000256" key="13">
    <source>
        <dbReference type="ARBA" id="ARBA00049886"/>
    </source>
</evidence>
<keyword evidence="8 14" id="KW-0862">Zinc</keyword>
<evidence type="ECO:0000256" key="3">
    <source>
        <dbReference type="ARBA" id="ARBA00004910"/>
    </source>
</evidence>
<feature type="domain" description="CMP/dCMP-type deaminase" evidence="15">
    <location>
        <begin position="1"/>
        <end position="122"/>
    </location>
</feature>
<dbReference type="Pfam" id="PF01872">
    <property type="entry name" value="RibD_C"/>
    <property type="match status" value="1"/>
</dbReference>
<dbReference type="GO" id="GO:0008835">
    <property type="term" value="F:diaminohydroxyphosphoribosylaminopyrimidine deaminase activity"/>
    <property type="evidence" value="ECO:0007669"/>
    <property type="project" value="UniProtKB-EC"/>
</dbReference>
<dbReference type="Gene3D" id="3.40.140.10">
    <property type="entry name" value="Cytidine Deaminase, domain 2"/>
    <property type="match status" value="1"/>
</dbReference>